<sequence length="53" mass="5787">MPGRPIGRPCSSPSTVTRSAKASFDLDAQKSGTGFIFYVARHDHPVELRRPST</sequence>
<dbReference type="Proteomes" id="UP000469949">
    <property type="component" value="Unassembled WGS sequence"/>
</dbReference>
<evidence type="ECO:0000313" key="2">
    <source>
        <dbReference type="Proteomes" id="UP000469949"/>
    </source>
</evidence>
<name>A0A833N022_9HYPH</name>
<protein>
    <submittedName>
        <fullName evidence="1">Uncharacterized protein</fullName>
    </submittedName>
</protein>
<proteinExistence type="predicted"/>
<reference evidence="1 2" key="1">
    <citation type="submission" date="2019-10" db="EMBL/GenBank/DDBJ databases">
        <title>Draft Genome Sequence of the Caffeine Degrading Methylotroph Methylorubrum populi PINKEL.</title>
        <authorList>
            <person name="Dawson S.C."/>
            <person name="Zhang X."/>
            <person name="Wright M.E."/>
            <person name="Sharma G."/>
            <person name="Langner J.T."/>
            <person name="Ditty J.L."/>
            <person name="Subuyuj G.A."/>
        </authorList>
    </citation>
    <scope>NUCLEOTIDE SEQUENCE [LARGE SCALE GENOMIC DNA]</scope>
    <source>
        <strain evidence="1 2">Pinkel</strain>
    </source>
</reference>
<comment type="caution">
    <text evidence="1">The sequence shown here is derived from an EMBL/GenBank/DDBJ whole genome shotgun (WGS) entry which is preliminary data.</text>
</comment>
<gene>
    <name evidence="1" type="ORF">F8B43_2591</name>
</gene>
<dbReference type="EMBL" id="WEKV01000010">
    <property type="protein sequence ID" value="KAB7784558.1"/>
    <property type="molecule type" value="Genomic_DNA"/>
</dbReference>
<organism evidence="1 2">
    <name type="scientific">Methylorubrum populi</name>
    <dbReference type="NCBI Taxonomy" id="223967"/>
    <lineage>
        <taxon>Bacteria</taxon>
        <taxon>Pseudomonadati</taxon>
        <taxon>Pseudomonadota</taxon>
        <taxon>Alphaproteobacteria</taxon>
        <taxon>Hyphomicrobiales</taxon>
        <taxon>Methylobacteriaceae</taxon>
        <taxon>Methylorubrum</taxon>
    </lineage>
</organism>
<accession>A0A833N022</accession>
<dbReference type="AlphaFoldDB" id="A0A833N022"/>
<evidence type="ECO:0000313" key="1">
    <source>
        <dbReference type="EMBL" id="KAB7784558.1"/>
    </source>
</evidence>